<dbReference type="InterPro" id="IPR020818">
    <property type="entry name" value="Chaperonin_GroES"/>
</dbReference>
<dbReference type="GO" id="GO:0051082">
    <property type="term" value="F:unfolded protein binding"/>
    <property type="evidence" value="ECO:0007669"/>
    <property type="project" value="TreeGrafter"/>
</dbReference>
<comment type="similarity">
    <text evidence="1">Belongs to the GroES chaperonin family.</text>
</comment>
<dbReference type="GO" id="GO:0051087">
    <property type="term" value="F:protein-folding chaperone binding"/>
    <property type="evidence" value="ECO:0007669"/>
    <property type="project" value="TreeGrafter"/>
</dbReference>
<keyword evidence="2" id="KW-0143">Chaperone</keyword>
<protein>
    <submittedName>
        <fullName evidence="3">Co-chaperonin GroES</fullName>
    </submittedName>
</protein>
<name>A0A221S441_9VIRU</name>
<dbReference type="GO" id="GO:0046872">
    <property type="term" value="F:metal ion binding"/>
    <property type="evidence" value="ECO:0007669"/>
    <property type="project" value="TreeGrafter"/>
</dbReference>
<dbReference type="Gene3D" id="2.30.33.40">
    <property type="entry name" value="GroES chaperonin"/>
    <property type="match status" value="1"/>
</dbReference>
<evidence type="ECO:0000313" key="3">
    <source>
        <dbReference type="EMBL" id="ASN63704.1"/>
    </source>
</evidence>
<dbReference type="PANTHER" id="PTHR10772:SF58">
    <property type="entry name" value="CO-CHAPERONIN GROES"/>
    <property type="match status" value="1"/>
</dbReference>
<gene>
    <name evidence="3" type="primary">groES</name>
</gene>
<dbReference type="GO" id="GO:0005524">
    <property type="term" value="F:ATP binding"/>
    <property type="evidence" value="ECO:0007669"/>
    <property type="project" value="InterPro"/>
</dbReference>
<reference evidence="3" key="1">
    <citation type="submission" date="2016-03" db="EMBL/GenBank/DDBJ databases">
        <title>Novel chaperonins are prevalent in the virioplankton and link to viral biology and ecology.</title>
        <authorList>
            <person name="Marine R.L."/>
            <person name="Nasko D.J."/>
            <person name="Polson S.W."/>
            <person name="Wommack K.E."/>
        </authorList>
    </citation>
    <scope>NUCLEOTIDE SEQUENCE</scope>
</reference>
<dbReference type="InterPro" id="IPR011032">
    <property type="entry name" value="GroES-like_sf"/>
</dbReference>
<evidence type="ECO:0000256" key="2">
    <source>
        <dbReference type="ARBA" id="ARBA00023186"/>
    </source>
</evidence>
<dbReference type="CDD" id="cd00320">
    <property type="entry name" value="cpn10"/>
    <property type="match status" value="1"/>
</dbReference>
<dbReference type="SUPFAM" id="SSF50129">
    <property type="entry name" value="GroES-like"/>
    <property type="match status" value="1"/>
</dbReference>
<accession>A0A221S441</accession>
<dbReference type="PANTHER" id="PTHR10772">
    <property type="entry name" value="10 KDA HEAT SHOCK PROTEIN"/>
    <property type="match status" value="1"/>
</dbReference>
<dbReference type="GO" id="GO:0044183">
    <property type="term" value="F:protein folding chaperone"/>
    <property type="evidence" value="ECO:0007669"/>
    <property type="project" value="InterPro"/>
</dbReference>
<proteinExistence type="inferred from homology"/>
<organism evidence="3">
    <name type="scientific">uncultured virus</name>
    <dbReference type="NCBI Taxonomy" id="340016"/>
    <lineage>
        <taxon>Viruses</taxon>
        <taxon>environmental samples</taxon>
    </lineage>
</organism>
<evidence type="ECO:0000256" key="1">
    <source>
        <dbReference type="ARBA" id="ARBA00006975"/>
    </source>
</evidence>
<dbReference type="EMBL" id="KU971110">
    <property type="protein sequence ID" value="ASN63704.1"/>
    <property type="molecule type" value="Genomic_DNA"/>
</dbReference>
<dbReference type="Pfam" id="PF00166">
    <property type="entry name" value="Cpn10"/>
    <property type="match status" value="1"/>
</dbReference>
<dbReference type="SMART" id="SM00883">
    <property type="entry name" value="Cpn10"/>
    <property type="match status" value="1"/>
</dbReference>
<dbReference type="PRINTS" id="PR00297">
    <property type="entry name" value="CHAPERONIN10"/>
</dbReference>
<dbReference type="InterPro" id="IPR037124">
    <property type="entry name" value="Chaperonin_GroES_sf"/>
</dbReference>
<sequence length="102" mass="10978">MIKSVKPAGHRVLVKVDEVEEVSAGGIIIAHDNKNRVKAAGVVGTLTKIGPSAWKDFSDGKPWASEGDRVLYAQHAGYTVDVDGVTFRMMNDEDIVAIVEEA</sequence>